<dbReference type="EMBL" id="AHEN01000008">
    <property type="protein sequence ID" value="EJR03177.1"/>
    <property type="molecule type" value="Genomic_DNA"/>
</dbReference>
<dbReference type="HOGENOM" id="CLU_2840344_0_0_9"/>
<evidence type="ECO:0000313" key="2">
    <source>
        <dbReference type="Proteomes" id="UP000006997"/>
    </source>
</evidence>
<organism evidence="1 2">
    <name type="scientific">Bacillus cereus MC67</name>
    <dbReference type="NCBI Taxonomy" id="1053219"/>
    <lineage>
        <taxon>Bacteria</taxon>
        <taxon>Bacillati</taxon>
        <taxon>Bacillota</taxon>
        <taxon>Bacilli</taxon>
        <taxon>Bacillales</taxon>
        <taxon>Bacillaceae</taxon>
        <taxon>Bacillus</taxon>
        <taxon>Bacillus cereus group</taxon>
    </lineage>
</organism>
<reference evidence="1 2" key="1">
    <citation type="submission" date="2012-04" db="EMBL/GenBank/DDBJ databases">
        <title>The Genome Sequence of Bacillus cereus MC67.</title>
        <authorList>
            <consortium name="The Broad Institute Genome Sequencing Platform"/>
            <consortium name="The Broad Institute Genome Sequencing Center for Infectious Disease"/>
            <person name="Feldgarden M."/>
            <person name="Van der Auwera G.A."/>
            <person name="Mahillon J."/>
            <person name="Duprez V."/>
            <person name="Timmery S."/>
            <person name="Mattelet C."/>
            <person name="Dierick K."/>
            <person name="Sun M."/>
            <person name="Yu Z."/>
            <person name="Zhu L."/>
            <person name="Hu X."/>
            <person name="Shank E.B."/>
            <person name="Swiecicka I."/>
            <person name="Hansen B.M."/>
            <person name="Andrup L."/>
            <person name="Young S.K."/>
            <person name="Zeng Q."/>
            <person name="Gargeya S."/>
            <person name="Fitzgerald M."/>
            <person name="Haas B."/>
            <person name="Abouelleil A."/>
            <person name="Alvarado L."/>
            <person name="Arachchi H.M."/>
            <person name="Berlin A."/>
            <person name="Chapman S.B."/>
            <person name="Goldberg J."/>
            <person name="Griggs A."/>
            <person name="Gujja S."/>
            <person name="Hansen M."/>
            <person name="Howarth C."/>
            <person name="Imamovic A."/>
            <person name="Larimer J."/>
            <person name="McCowen C."/>
            <person name="Montmayeur A."/>
            <person name="Murphy C."/>
            <person name="Neiman D."/>
            <person name="Pearson M."/>
            <person name="Priest M."/>
            <person name="Roberts A."/>
            <person name="Saif S."/>
            <person name="Shea T."/>
            <person name="Sisk P."/>
            <person name="Sykes S."/>
            <person name="Wortman J."/>
            <person name="Nusbaum C."/>
            <person name="Birren B."/>
        </authorList>
    </citation>
    <scope>NUCLEOTIDE SEQUENCE [LARGE SCALE GENOMIC DNA]</scope>
    <source>
        <strain evidence="1 2">MC67</strain>
    </source>
</reference>
<sequence length="65" mass="7542">MCKYRCYVRWTSGGKGYLSNFTTETDKGSSWLHSDITKSYNNQLRYTIDGKLINVEVEEIVANEK</sequence>
<accession>J8F1Y2</accession>
<gene>
    <name evidence="1" type="ORF">II3_01094</name>
</gene>
<proteinExistence type="predicted"/>
<name>J8F1Y2_BACCE</name>
<protein>
    <submittedName>
        <fullName evidence="1">Uncharacterized protein</fullName>
    </submittedName>
</protein>
<dbReference type="AlphaFoldDB" id="J8F1Y2"/>
<evidence type="ECO:0000313" key="1">
    <source>
        <dbReference type="EMBL" id="EJR03177.1"/>
    </source>
</evidence>
<dbReference type="Proteomes" id="UP000006997">
    <property type="component" value="Unassembled WGS sequence"/>
</dbReference>
<comment type="caution">
    <text evidence="1">The sequence shown here is derived from an EMBL/GenBank/DDBJ whole genome shotgun (WGS) entry which is preliminary data.</text>
</comment>